<comment type="caution">
    <text evidence="2">The sequence shown here is derived from an EMBL/GenBank/DDBJ whole genome shotgun (WGS) entry which is preliminary data.</text>
</comment>
<reference evidence="1 4" key="3">
    <citation type="submission" date="2020-08" db="EMBL/GenBank/DDBJ databases">
        <title>Genomic Encyclopedia of Type Strains, Phase IV (KMG-IV): sequencing the most valuable type-strain genomes for metagenomic binning, comparative biology and taxonomic classification.</title>
        <authorList>
            <person name="Goeker M."/>
        </authorList>
    </citation>
    <scope>NUCLEOTIDE SEQUENCE [LARGE SCALE GENOMIC DNA]</scope>
    <source>
        <strain evidence="1 4">DSM 100995</strain>
    </source>
</reference>
<reference evidence="2 3" key="1">
    <citation type="journal article" date="2016" name="Int. J. Syst. Evol. Microbiol.">
        <title>Proposal of Mucilaginibacter phyllosphaerae sp. nov. isolated from the phyllosphere of Galium album.</title>
        <authorList>
            <person name="Aydogan E.L."/>
            <person name="Busse H.J."/>
            <person name="Moser G."/>
            <person name="Muller C."/>
            <person name="Kampfer P."/>
            <person name="Glaeser S.P."/>
        </authorList>
    </citation>
    <scope>NUCLEOTIDE SEQUENCE [LARGE SCALE GENOMIC DNA]</scope>
    <source>
        <strain evidence="2 3">PP-F2FG21</strain>
    </source>
</reference>
<evidence type="ECO:0000313" key="3">
    <source>
        <dbReference type="Proteomes" id="UP000297248"/>
    </source>
</evidence>
<gene>
    <name evidence="2" type="ORF">E2R65_09910</name>
    <name evidence="1" type="ORF">GGR35_002971</name>
</gene>
<dbReference type="InterPro" id="IPR058512">
    <property type="entry name" value="DUF8199"/>
</dbReference>
<organism evidence="2 3">
    <name type="scientific">Mucilaginibacter phyllosphaerae</name>
    <dbReference type="NCBI Taxonomy" id="1812349"/>
    <lineage>
        <taxon>Bacteria</taxon>
        <taxon>Pseudomonadati</taxon>
        <taxon>Bacteroidota</taxon>
        <taxon>Sphingobacteriia</taxon>
        <taxon>Sphingobacteriales</taxon>
        <taxon>Sphingobacteriaceae</taxon>
        <taxon>Mucilaginibacter</taxon>
    </lineage>
</organism>
<dbReference type="EMBL" id="JACIEG010000005">
    <property type="protein sequence ID" value="MBB3970355.1"/>
    <property type="molecule type" value="Genomic_DNA"/>
</dbReference>
<evidence type="ECO:0000313" key="1">
    <source>
        <dbReference type="EMBL" id="MBB3970355.1"/>
    </source>
</evidence>
<reference evidence="2" key="2">
    <citation type="submission" date="2019-03" db="EMBL/GenBank/DDBJ databases">
        <authorList>
            <person name="Yan Y.-Q."/>
            <person name="Du Z.-J."/>
        </authorList>
    </citation>
    <scope>NUCLEOTIDE SEQUENCE</scope>
    <source>
        <strain evidence="2">PP-F2FG21</strain>
    </source>
</reference>
<dbReference type="Pfam" id="PF26622">
    <property type="entry name" value="DUF8199"/>
    <property type="match status" value="1"/>
</dbReference>
<dbReference type="AlphaFoldDB" id="A0A4Y8ADK3"/>
<dbReference type="Proteomes" id="UP000297248">
    <property type="component" value="Unassembled WGS sequence"/>
</dbReference>
<dbReference type="EMBL" id="SNQG01000003">
    <property type="protein sequence ID" value="TEW66724.1"/>
    <property type="molecule type" value="Genomic_DNA"/>
</dbReference>
<accession>A0A4Y8ADK3</accession>
<protein>
    <submittedName>
        <fullName evidence="2">Uncharacterized protein</fullName>
    </submittedName>
</protein>
<evidence type="ECO:0000313" key="2">
    <source>
        <dbReference type="EMBL" id="TEW66724.1"/>
    </source>
</evidence>
<evidence type="ECO:0000313" key="4">
    <source>
        <dbReference type="Proteomes" id="UP000583101"/>
    </source>
</evidence>
<sequence length="129" mass="14321">MMKRAGILLLVLMYTITSTGFALNLHFCGNHVAAVKINAPAKSCIKPMAKSKMKCCKDNKLDVKVKDSHEGQSNSFIPKVSAFDLPKTSFSDFILPVHQMLLNVFFDRGPPDAPKQSTPPFIKNRTLKI</sequence>
<dbReference type="OrthoDB" id="795045at2"/>
<dbReference type="InterPro" id="IPR058060">
    <property type="entry name" value="HYC_CC_PP"/>
</dbReference>
<proteinExistence type="predicted"/>
<keyword evidence="4" id="KW-1185">Reference proteome</keyword>
<dbReference type="RefSeq" id="WP_134336333.1">
    <property type="nucleotide sequence ID" value="NZ_BMCZ01000003.1"/>
</dbReference>
<dbReference type="Proteomes" id="UP000583101">
    <property type="component" value="Unassembled WGS sequence"/>
</dbReference>
<name>A0A4Y8ADK3_9SPHI</name>
<dbReference type="NCBIfam" id="NF047658">
    <property type="entry name" value="HYC_CC_PP"/>
    <property type="match status" value="1"/>
</dbReference>